<accession>A0A2N3HVW8</accession>
<comment type="caution">
    <text evidence="2">The sequence shown here is derived from an EMBL/GenBank/DDBJ whole genome shotgun (WGS) entry which is preliminary data.</text>
</comment>
<keyword evidence="3" id="KW-1185">Reference proteome</keyword>
<feature type="compositionally biased region" description="Acidic residues" evidence="1">
    <location>
        <begin position="46"/>
        <end position="55"/>
    </location>
</feature>
<dbReference type="Proteomes" id="UP000233618">
    <property type="component" value="Unassembled WGS sequence"/>
</dbReference>
<dbReference type="NCBIfam" id="NF041924">
    <property type="entry name" value="QatB"/>
    <property type="match status" value="1"/>
</dbReference>
<dbReference type="EMBL" id="MVDE01000037">
    <property type="protein sequence ID" value="PKQ62178.1"/>
    <property type="molecule type" value="Genomic_DNA"/>
</dbReference>
<reference evidence="2 3" key="1">
    <citation type="journal article" date="2017" name="Front. Microbiol.">
        <title>Labilibaculum manganireducens gen. nov., sp. nov. and Labilibaculum filiforme sp. nov., Novel Bacteroidetes Isolated from Subsurface Sediments of the Baltic Sea.</title>
        <authorList>
            <person name="Vandieken V."/>
            <person name="Marshall I.P."/>
            <person name="Niemann H."/>
            <person name="Engelen B."/>
            <person name="Cypionka H."/>
        </authorList>
    </citation>
    <scope>NUCLEOTIDE SEQUENCE [LARGE SCALE GENOMIC DNA]</scope>
    <source>
        <strain evidence="2 3">59.10-2M</strain>
    </source>
</reference>
<organism evidence="2 3">
    <name type="scientific">Labilibaculum manganireducens</name>
    <dbReference type="NCBI Taxonomy" id="1940525"/>
    <lineage>
        <taxon>Bacteria</taxon>
        <taxon>Pseudomonadati</taxon>
        <taxon>Bacteroidota</taxon>
        <taxon>Bacteroidia</taxon>
        <taxon>Marinilabiliales</taxon>
        <taxon>Marinifilaceae</taxon>
        <taxon>Labilibaculum</taxon>
    </lineage>
</organism>
<dbReference type="InterPro" id="IPR049675">
    <property type="entry name" value="QatB"/>
</dbReference>
<dbReference type="RefSeq" id="WP_101311210.1">
    <property type="nucleotide sequence ID" value="NZ_MVDE01000037.1"/>
</dbReference>
<name>A0A2N3HVW8_9BACT</name>
<dbReference type="AlphaFoldDB" id="A0A2N3HVW8"/>
<evidence type="ECO:0000313" key="3">
    <source>
        <dbReference type="Proteomes" id="UP000233618"/>
    </source>
</evidence>
<evidence type="ECO:0000256" key="1">
    <source>
        <dbReference type="SAM" id="MobiDB-lite"/>
    </source>
</evidence>
<protein>
    <submittedName>
        <fullName evidence="2">Uncharacterized protein</fullName>
    </submittedName>
</protein>
<feature type="compositionally biased region" description="Polar residues" evidence="1">
    <location>
        <begin position="1"/>
        <end position="11"/>
    </location>
</feature>
<evidence type="ECO:0000313" key="2">
    <source>
        <dbReference type="EMBL" id="PKQ62178.1"/>
    </source>
</evidence>
<proteinExistence type="predicted"/>
<feature type="region of interest" description="Disordered" evidence="1">
    <location>
        <begin position="1"/>
        <end position="69"/>
    </location>
</feature>
<feature type="compositionally biased region" description="Polar residues" evidence="1">
    <location>
        <begin position="58"/>
        <end position="69"/>
    </location>
</feature>
<sequence length="287" mass="31927">MGTSSMYNGPSGNPLLPDDFEDTSFPDSPESDNPQESNEETQNGNDESDNGDDGQENQQNSNNIDSSWSTAKKNMSRYASGTSNNYKRAVATYVKAHGGAKRAAKSASSGIKSTASFGQFLINSSNQGIRETLSQYKIDYEGRAAKDILNDVINRLAPVPVTKEDSVARKAIIRTMEVLYERIDDENKDISTLDKIDKELLNDMIPIQIESYIYERIINDLGSRIETKSSSPADAISKEKELKEYINSKVETTLKGNDFSQIDFNGNVSKEVESLYNQCYKVMEDML</sequence>
<gene>
    <name evidence="2" type="ORF">BZG01_17825</name>
</gene>